<dbReference type="Proteomes" id="UP001596208">
    <property type="component" value="Unassembled WGS sequence"/>
</dbReference>
<dbReference type="Pfam" id="PF18299">
    <property type="entry name" value="R2K_2"/>
    <property type="match status" value="1"/>
</dbReference>
<dbReference type="EMBL" id="JBHSKI010000009">
    <property type="protein sequence ID" value="MFC5173212.1"/>
    <property type="molecule type" value="Genomic_DNA"/>
</dbReference>
<reference evidence="3" key="1">
    <citation type="journal article" date="2019" name="Int. J. Syst. Evol. Microbiol.">
        <title>The Global Catalogue of Microorganisms (GCM) 10K type strain sequencing project: providing services to taxonomists for standard genome sequencing and annotation.</title>
        <authorList>
            <consortium name="The Broad Institute Genomics Platform"/>
            <consortium name="The Broad Institute Genome Sequencing Center for Infectious Disease"/>
            <person name="Wu L."/>
            <person name="Ma J."/>
        </authorList>
    </citation>
    <scope>NUCLEOTIDE SEQUENCE [LARGE SCALE GENOMIC DNA]</scope>
    <source>
        <strain evidence="3">CGMCC 4.1721</strain>
    </source>
</reference>
<sequence length="264" mass="28011">MAELLALAPHRSTTATLLAGAARERGMDVTVLPRGGTHALPPADTRVHYYGGPLFADTAAVRLGIALLEPGDGWLDALPYAFTGRHVRCVPLGEARRTPGPLFVKPPTGKSFPAAVYADGGALRVPPGPQGDPLVQISEVVTWVREFRLHVLDGEIRTGSQYATFGRLDAAPLAGHPDEPAVREFAGRLAAAHAETWPSGVVLDVGQMRRGDGAGDAQWAVVEANMAWFSNVYAADPARALDVVLRSAGPGDAVSERDARFRRT</sequence>
<protein>
    <submittedName>
        <fullName evidence="2">ATP-grasp domain-containing protein</fullName>
    </submittedName>
</protein>
<evidence type="ECO:0000259" key="1">
    <source>
        <dbReference type="Pfam" id="PF18299"/>
    </source>
</evidence>
<feature type="domain" description="ATP-grasp" evidence="1">
    <location>
        <begin position="82"/>
        <end position="243"/>
    </location>
</feature>
<dbReference type="InterPro" id="IPR041261">
    <property type="entry name" value="R2K_2"/>
</dbReference>
<dbReference type="RefSeq" id="WP_065848600.1">
    <property type="nucleotide sequence ID" value="NZ_JBHSKI010000009.1"/>
</dbReference>
<accession>A0ABW0B899</accession>
<evidence type="ECO:0000313" key="3">
    <source>
        <dbReference type="Proteomes" id="UP001596208"/>
    </source>
</evidence>
<proteinExistence type="predicted"/>
<keyword evidence="3" id="KW-1185">Reference proteome</keyword>
<evidence type="ECO:0000313" key="2">
    <source>
        <dbReference type="EMBL" id="MFC5173212.1"/>
    </source>
</evidence>
<organism evidence="2 3">
    <name type="scientific">Streptomyces mutomycini</name>
    <dbReference type="NCBI Taxonomy" id="284036"/>
    <lineage>
        <taxon>Bacteria</taxon>
        <taxon>Bacillati</taxon>
        <taxon>Actinomycetota</taxon>
        <taxon>Actinomycetes</taxon>
        <taxon>Kitasatosporales</taxon>
        <taxon>Streptomycetaceae</taxon>
        <taxon>Streptomyces</taxon>
    </lineage>
</organism>
<comment type="caution">
    <text evidence="2">The sequence shown here is derived from an EMBL/GenBank/DDBJ whole genome shotgun (WGS) entry which is preliminary data.</text>
</comment>
<name>A0ABW0B899_9ACTN</name>
<gene>
    <name evidence="2" type="ORF">ACFPRK_21875</name>
</gene>